<evidence type="ECO:0000256" key="2">
    <source>
        <dbReference type="ARBA" id="ARBA00023108"/>
    </source>
</evidence>
<dbReference type="GO" id="GO:0007623">
    <property type="term" value="P:circadian rhythm"/>
    <property type="evidence" value="ECO:0007669"/>
    <property type="project" value="UniProtKB-ARBA"/>
</dbReference>
<keyword evidence="1 4" id="KW-0732">Signal</keyword>
<comment type="similarity">
    <text evidence="3">Belongs to the TO family.</text>
</comment>
<accession>A0A1A9UNH7</accession>
<dbReference type="FunFam" id="3.15.10.30:FF:000001">
    <property type="entry name" value="Takeout-like protein 1"/>
    <property type="match status" value="1"/>
</dbReference>
<dbReference type="InterPro" id="IPR010562">
    <property type="entry name" value="Haemolymph_juvenile_hormone-bd"/>
</dbReference>
<evidence type="ECO:0008006" key="7">
    <source>
        <dbReference type="Google" id="ProtNLM"/>
    </source>
</evidence>
<dbReference type="PANTHER" id="PTHR11008:SF32">
    <property type="entry name" value="CIRCADIAN CLOCK-CONTROLLED PROTEIN DAYWAKE-RELATED"/>
    <property type="match status" value="1"/>
</dbReference>
<dbReference type="PANTHER" id="PTHR11008">
    <property type="entry name" value="PROTEIN TAKEOUT-LIKE PROTEIN"/>
    <property type="match status" value="1"/>
</dbReference>
<evidence type="ECO:0000256" key="4">
    <source>
        <dbReference type="SAM" id="SignalP"/>
    </source>
</evidence>
<dbReference type="GO" id="GO:0005615">
    <property type="term" value="C:extracellular space"/>
    <property type="evidence" value="ECO:0007669"/>
    <property type="project" value="TreeGrafter"/>
</dbReference>
<organism evidence="5 6">
    <name type="scientific">Glossina austeni</name>
    <name type="common">Savannah tsetse fly</name>
    <dbReference type="NCBI Taxonomy" id="7395"/>
    <lineage>
        <taxon>Eukaryota</taxon>
        <taxon>Metazoa</taxon>
        <taxon>Ecdysozoa</taxon>
        <taxon>Arthropoda</taxon>
        <taxon>Hexapoda</taxon>
        <taxon>Insecta</taxon>
        <taxon>Pterygota</taxon>
        <taxon>Neoptera</taxon>
        <taxon>Endopterygota</taxon>
        <taxon>Diptera</taxon>
        <taxon>Brachycera</taxon>
        <taxon>Muscomorpha</taxon>
        <taxon>Hippoboscoidea</taxon>
        <taxon>Glossinidae</taxon>
        <taxon>Glossina</taxon>
    </lineage>
</organism>
<dbReference type="InterPro" id="IPR038606">
    <property type="entry name" value="To_sf"/>
</dbReference>
<evidence type="ECO:0000313" key="6">
    <source>
        <dbReference type="Proteomes" id="UP000078200"/>
    </source>
</evidence>
<keyword evidence="6" id="KW-1185">Reference proteome</keyword>
<dbReference type="AlphaFoldDB" id="A0A1A9UNH7"/>
<feature type="signal peptide" evidence="4">
    <location>
        <begin position="1"/>
        <end position="25"/>
    </location>
</feature>
<protein>
    <recommendedName>
        <fullName evidence="7">Protein takeout</fullName>
    </recommendedName>
</protein>
<keyword evidence="2" id="KW-0090">Biological rhythms</keyword>
<reference evidence="5" key="1">
    <citation type="submission" date="2020-05" db="UniProtKB">
        <authorList>
            <consortium name="EnsemblMetazoa"/>
        </authorList>
    </citation>
    <scope>IDENTIFICATION</scope>
    <source>
        <strain evidence="5">TTRI</strain>
    </source>
</reference>
<dbReference type="Proteomes" id="UP000078200">
    <property type="component" value="Unassembled WGS sequence"/>
</dbReference>
<dbReference type="VEuPathDB" id="VectorBase:GAUT010348"/>
<evidence type="ECO:0000256" key="1">
    <source>
        <dbReference type="ARBA" id="ARBA00022729"/>
    </source>
</evidence>
<proteinExistence type="inferred from homology"/>
<evidence type="ECO:0000256" key="3">
    <source>
        <dbReference type="ARBA" id="ARBA00060902"/>
    </source>
</evidence>
<dbReference type="Pfam" id="PF06585">
    <property type="entry name" value="JHBP"/>
    <property type="match status" value="1"/>
</dbReference>
<dbReference type="EnsemblMetazoa" id="GAUT010348-RA">
    <property type="protein sequence ID" value="GAUT010348-PA"/>
    <property type="gene ID" value="GAUT010348"/>
</dbReference>
<feature type="chain" id="PRO_5008398701" description="Protein takeout" evidence="4">
    <location>
        <begin position="26"/>
        <end position="256"/>
    </location>
</feature>
<dbReference type="SMART" id="SM00700">
    <property type="entry name" value="JHBP"/>
    <property type="match status" value="1"/>
</dbReference>
<sequence>MLKKFAKLWFLLASSSLLYISNSNAVATLPTDITRCRHGDTECIVRTSINVIRKYGSSGYAAAAFPVIEPFRLKRLDISDGRGGSLSLKLNFRDVDVLGLSGVNFQRAVGFGKDPSSSKFELYGDLPKMIIRGKYTADGRILILPIRGEGDADITLDRPKFSVKFKPNLINRNGKTYLMVDKLKVFLEPRKIFVKLTNLFNGDQTLSSHMNQFLNENWFEIWSELQPSVQVAIAEIMKSILTNMFKRFAYDDIFEV</sequence>
<name>A0A1A9UNH7_GLOAU</name>
<dbReference type="Gene3D" id="3.15.10.30">
    <property type="entry name" value="Haemolymph juvenile hormone binding protein"/>
    <property type="match status" value="1"/>
</dbReference>
<evidence type="ECO:0000313" key="5">
    <source>
        <dbReference type="EnsemblMetazoa" id="GAUT010348-PA"/>
    </source>
</evidence>